<feature type="region of interest" description="Disordered" evidence="1">
    <location>
        <begin position="1"/>
        <end position="44"/>
    </location>
</feature>
<evidence type="ECO:0000313" key="3">
    <source>
        <dbReference type="Proteomes" id="UP001189429"/>
    </source>
</evidence>
<keyword evidence="3" id="KW-1185">Reference proteome</keyword>
<organism evidence="2 3">
    <name type="scientific">Prorocentrum cordatum</name>
    <dbReference type="NCBI Taxonomy" id="2364126"/>
    <lineage>
        <taxon>Eukaryota</taxon>
        <taxon>Sar</taxon>
        <taxon>Alveolata</taxon>
        <taxon>Dinophyceae</taxon>
        <taxon>Prorocentrales</taxon>
        <taxon>Prorocentraceae</taxon>
        <taxon>Prorocentrum</taxon>
    </lineage>
</organism>
<feature type="region of interest" description="Disordered" evidence="1">
    <location>
        <begin position="313"/>
        <end position="352"/>
    </location>
</feature>
<accession>A0ABN9Y0V3</accession>
<gene>
    <name evidence="2" type="ORF">PCOR1329_LOCUS81536</name>
</gene>
<proteinExistence type="predicted"/>
<reference evidence="2" key="1">
    <citation type="submission" date="2023-10" db="EMBL/GenBank/DDBJ databases">
        <authorList>
            <person name="Chen Y."/>
            <person name="Shah S."/>
            <person name="Dougan E. K."/>
            <person name="Thang M."/>
            <person name="Chan C."/>
        </authorList>
    </citation>
    <scope>NUCLEOTIDE SEQUENCE [LARGE SCALE GENOMIC DNA]</scope>
</reference>
<dbReference type="EMBL" id="CAUYUJ010021638">
    <property type="protein sequence ID" value="CAK0906069.1"/>
    <property type="molecule type" value="Genomic_DNA"/>
</dbReference>
<dbReference type="Proteomes" id="UP001189429">
    <property type="component" value="Unassembled WGS sequence"/>
</dbReference>
<feature type="compositionally biased region" description="Low complexity" evidence="1">
    <location>
        <begin position="8"/>
        <end position="34"/>
    </location>
</feature>
<evidence type="ECO:0000313" key="2">
    <source>
        <dbReference type="EMBL" id="CAK0906069.1"/>
    </source>
</evidence>
<comment type="caution">
    <text evidence="2">The sequence shown here is derived from an EMBL/GenBank/DDBJ whole genome shotgun (WGS) entry which is preliminary data.</text>
</comment>
<protein>
    <submittedName>
        <fullName evidence="2">Uncharacterized protein</fullName>
    </submittedName>
</protein>
<sequence>MGKHGKAKAPAAKAKQPARLIGKQKQPQQSSKAQTDGSDHPNLQARVRTRDTCHQDTHALDRHTPGTYLWWPKSEICSATGVETPMGTECGNCLYVRKKYYPKGTTAKDVIAKKAADKEEQDRHARLREGHASGKDECQLTEAANVKHSTVEGPRSFEDAFVEGDFTELFAFARVPSIQCDSRESPIKYINVTLGFETGVDKTGEFGVFVPDKKPGTSCRHRDGVSKTSAIVRREDHDDLGTAAEQGLANDWNLMNKEGFHEVTGADGAAVEDGATGMDLPSTRVPPDSFSASASSCSAPALAQACPPDDAISVASGTSRGSGLGSFGHAESEPPVSPRSCATPMPTATAPRKLEGQANWSVSVLWNKKYWQRDYENLLTRLSAKASKVSALMHDDSAEVSEQLYRTGVWLQETKNTLDTPKASPDTVVDAVSKDLRNITVQADDPLKSNMAFAVCCSLLSQSSPKSHVMTLRAMKYSSGSEHMSVATFGDITRDGDFLAQCQHNLVLTFADKVLKRVSMTEFTALMAECDHIIGECSINDLNVDSSSIDPATGWVPQLLADLNAMRFFGKVLSVDASEKMPRDLRVEAFKVHANKEKLSNRVRCMIRVGAGTTNWARAAWERTPFQEIAGTSEGSELDSDVKKSIVELRDSINDLLCGENVSYIEKLFEVLMVGVTSESHSQHFDCFSKYMDSLDDTEAESTTRTELISLKDGFLQAIGRGLEDILNYYDNFADNLETIYGIHCGVGDTSKMTSDADCFKFLSAAARTILTFEIGVQERATIQEAKRRADLLVSANAVKMRMPGVALENVICLWSDLWVQEGAVTCAPRLADEASSLSSAFETFNEFVATSPISTPIMGMTTQLASSDGCCSVTPKVLKTSTERAGCLPPGVQPIAQAMQSYFLVKRVMEAKTSGKVVGTIQLTNALKSYSLMVEPISSKNELAEWKELLITEWSYTFDQLVTDLGTGLLEAFLQKYGEGGENIWSPLTAWSFDSDGEGSKRVWLSSAQKDPTREAEIKGVASLVQNLPNAERIVTELKGSFASLVWLQADQVKKLGDLIERMGSIKQTAKDGAILMGAIVLANSALTGVARDATQRFVFERLGVQKTLMPKKLLDALGAEPPPEQTFKEEAALERRQQQQQQQQLPL</sequence>
<evidence type="ECO:0000256" key="1">
    <source>
        <dbReference type="SAM" id="MobiDB-lite"/>
    </source>
</evidence>
<name>A0ABN9Y0V3_9DINO</name>
<feature type="region of interest" description="Disordered" evidence="1">
    <location>
        <begin position="271"/>
        <end position="294"/>
    </location>
</feature>